<dbReference type="Proteomes" id="UP000199256">
    <property type="component" value="Unassembled WGS sequence"/>
</dbReference>
<dbReference type="Pfam" id="PF00990">
    <property type="entry name" value="GGDEF"/>
    <property type="match status" value="1"/>
</dbReference>
<dbReference type="SUPFAM" id="SSF55073">
    <property type="entry name" value="Nucleotide cyclase"/>
    <property type="match status" value="1"/>
</dbReference>
<dbReference type="InterPro" id="IPR043128">
    <property type="entry name" value="Rev_trsase/Diguanyl_cyclase"/>
</dbReference>
<dbReference type="PANTHER" id="PTHR46663:SF2">
    <property type="entry name" value="GGDEF DOMAIN-CONTAINING PROTEIN"/>
    <property type="match status" value="1"/>
</dbReference>
<protein>
    <submittedName>
        <fullName evidence="2">Diguanylate cyclase (GGDEF) domain-containing protein</fullName>
    </submittedName>
</protein>
<name>A0A1H7J5E6_9GAMM</name>
<evidence type="ECO:0000259" key="1">
    <source>
        <dbReference type="PROSITE" id="PS50887"/>
    </source>
</evidence>
<proteinExistence type="predicted"/>
<feature type="domain" description="GGDEF" evidence="1">
    <location>
        <begin position="1"/>
        <end position="87"/>
    </location>
</feature>
<reference evidence="3" key="1">
    <citation type="submission" date="2016-10" db="EMBL/GenBank/DDBJ databases">
        <authorList>
            <person name="Varghese N."/>
            <person name="Submissions S."/>
        </authorList>
    </citation>
    <scope>NUCLEOTIDE SEQUENCE [LARGE SCALE GENOMIC DNA]</scope>
    <source>
        <strain evidence="3">DSM 241</strain>
    </source>
</reference>
<dbReference type="NCBIfam" id="TIGR00254">
    <property type="entry name" value="GGDEF"/>
    <property type="match status" value="1"/>
</dbReference>
<dbReference type="PANTHER" id="PTHR46663">
    <property type="entry name" value="DIGUANYLATE CYCLASE DGCT-RELATED"/>
    <property type="match status" value="1"/>
</dbReference>
<dbReference type="EMBL" id="FOAA01000004">
    <property type="protein sequence ID" value="SEK69949.1"/>
    <property type="molecule type" value="Genomic_DNA"/>
</dbReference>
<dbReference type="InterPro" id="IPR052163">
    <property type="entry name" value="DGC-Regulatory_Protein"/>
</dbReference>
<dbReference type="InterPro" id="IPR000160">
    <property type="entry name" value="GGDEF_dom"/>
</dbReference>
<dbReference type="PROSITE" id="PS50887">
    <property type="entry name" value="GGDEF"/>
    <property type="match status" value="1"/>
</dbReference>
<dbReference type="Gene3D" id="3.30.70.270">
    <property type="match status" value="1"/>
</dbReference>
<sequence>MVAARLGGDEFALLLADDKGQWHPDPRRLARRAEEQLSLPIQVKGRLVKVGCSVGVATAVPGDKPQDLLNRADEAMYQVKGAQRKGR</sequence>
<evidence type="ECO:0000313" key="2">
    <source>
        <dbReference type="EMBL" id="SEK69949.1"/>
    </source>
</evidence>
<dbReference type="STRING" id="1396821.SAMN05444515_10494"/>
<keyword evidence="3" id="KW-1185">Reference proteome</keyword>
<accession>A0A1H7J5E6</accession>
<gene>
    <name evidence="2" type="ORF">SAMN05444515_10494</name>
</gene>
<evidence type="ECO:0000313" key="3">
    <source>
        <dbReference type="Proteomes" id="UP000199256"/>
    </source>
</evidence>
<dbReference type="AlphaFoldDB" id="A0A1H7J5E6"/>
<dbReference type="InterPro" id="IPR029787">
    <property type="entry name" value="Nucleotide_cyclase"/>
</dbReference>
<organism evidence="2 3">
    <name type="scientific">Ectothiorhodospira marina</name>
    <dbReference type="NCBI Taxonomy" id="1396821"/>
    <lineage>
        <taxon>Bacteria</taxon>
        <taxon>Pseudomonadati</taxon>
        <taxon>Pseudomonadota</taxon>
        <taxon>Gammaproteobacteria</taxon>
        <taxon>Chromatiales</taxon>
        <taxon>Ectothiorhodospiraceae</taxon>
        <taxon>Ectothiorhodospira</taxon>
    </lineage>
</organism>